<feature type="compositionally biased region" description="Polar residues" evidence="1">
    <location>
        <begin position="70"/>
        <end position="84"/>
    </location>
</feature>
<evidence type="ECO:0000313" key="3">
    <source>
        <dbReference type="Proteomes" id="UP001157006"/>
    </source>
</evidence>
<accession>A0AAV1AFV6</accession>
<feature type="region of interest" description="Disordered" evidence="1">
    <location>
        <begin position="113"/>
        <end position="137"/>
    </location>
</feature>
<evidence type="ECO:0000256" key="1">
    <source>
        <dbReference type="SAM" id="MobiDB-lite"/>
    </source>
</evidence>
<sequence>MPIVLKRVIDRLCRTRHMPPGALAVNTSRLNAPPPPPHTTATAPPPHTTATPSLPLTAQTPPLPQKIKAASQSQTTDTSPTFEESTFVPIPGVTHHVLQGPIVNHTTIAGEEVERDQTVSDEEEEAVEQAFASGQGQ</sequence>
<organism evidence="2 3">
    <name type="scientific">Vicia faba</name>
    <name type="common">Broad bean</name>
    <name type="synonym">Faba vulgaris</name>
    <dbReference type="NCBI Taxonomy" id="3906"/>
    <lineage>
        <taxon>Eukaryota</taxon>
        <taxon>Viridiplantae</taxon>
        <taxon>Streptophyta</taxon>
        <taxon>Embryophyta</taxon>
        <taxon>Tracheophyta</taxon>
        <taxon>Spermatophyta</taxon>
        <taxon>Magnoliopsida</taxon>
        <taxon>eudicotyledons</taxon>
        <taxon>Gunneridae</taxon>
        <taxon>Pentapetalae</taxon>
        <taxon>rosids</taxon>
        <taxon>fabids</taxon>
        <taxon>Fabales</taxon>
        <taxon>Fabaceae</taxon>
        <taxon>Papilionoideae</taxon>
        <taxon>50 kb inversion clade</taxon>
        <taxon>NPAAA clade</taxon>
        <taxon>Hologalegina</taxon>
        <taxon>IRL clade</taxon>
        <taxon>Fabeae</taxon>
        <taxon>Vicia</taxon>
    </lineage>
</organism>
<keyword evidence="3" id="KW-1185">Reference proteome</keyword>
<gene>
    <name evidence="2" type="ORF">VFH_IV123760</name>
</gene>
<evidence type="ECO:0000313" key="2">
    <source>
        <dbReference type="EMBL" id="CAI8609247.1"/>
    </source>
</evidence>
<protein>
    <submittedName>
        <fullName evidence="2">Uncharacterized protein</fullName>
    </submittedName>
</protein>
<dbReference type="Proteomes" id="UP001157006">
    <property type="component" value="Chromosome 4"/>
</dbReference>
<feature type="compositionally biased region" description="Acidic residues" evidence="1">
    <location>
        <begin position="113"/>
        <end position="127"/>
    </location>
</feature>
<name>A0AAV1AFV6_VICFA</name>
<dbReference type="EMBL" id="OX451739">
    <property type="protein sequence ID" value="CAI8609247.1"/>
    <property type="molecule type" value="Genomic_DNA"/>
</dbReference>
<proteinExistence type="predicted"/>
<feature type="compositionally biased region" description="Low complexity" evidence="1">
    <location>
        <begin position="48"/>
        <end position="60"/>
    </location>
</feature>
<feature type="region of interest" description="Disordered" evidence="1">
    <location>
        <begin position="20"/>
        <end position="86"/>
    </location>
</feature>
<dbReference type="AlphaFoldDB" id="A0AAV1AFV6"/>
<feature type="compositionally biased region" description="Pro residues" evidence="1">
    <location>
        <begin position="32"/>
        <end position="47"/>
    </location>
</feature>
<reference evidence="2 3" key="1">
    <citation type="submission" date="2023-01" db="EMBL/GenBank/DDBJ databases">
        <authorList>
            <person name="Kreplak J."/>
        </authorList>
    </citation>
    <scope>NUCLEOTIDE SEQUENCE [LARGE SCALE GENOMIC DNA]</scope>
</reference>